<feature type="region of interest" description="Disordered" evidence="6">
    <location>
        <begin position="470"/>
        <end position="503"/>
    </location>
</feature>
<evidence type="ECO:0000259" key="8">
    <source>
        <dbReference type="Pfam" id="PF20651"/>
    </source>
</evidence>
<dbReference type="PIRSF" id="PIRSF025007">
    <property type="entry name" value="Sec15"/>
    <property type="match status" value="1"/>
</dbReference>
<dbReference type="PANTHER" id="PTHR12702">
    <property type="entry name" value="SEC15"/>
    <property type="match status" value="1"/>
</dbReference>
<evidence type="ECO:0000256" key="6">
    <source>
        <dbReference type="SAM" id="MobiDB-lite"/>
    </source>
</evidence>
<protein>
    <recommendedName>
        <fullName evidence="5">Exocyst complex component SEC15</fullName>
    </recommendedName>
</protein>
<dbReference type="PANTHER" id="PTHR12702:SF0">
    <property type="entry name" value="EXOCYST COMPLEX COMPONENT 6"/>
    <property type="match status" value="1"/>
</dbReference>
<comment type="function">
    <text evidence="5">Component of the exocyst complex involved in the docking of exocytic vesicles with fusion sites on the plasma membrane.</text>
</comment>
<evidence type="ECO:0000259" key="7">
    <source>
        <dbReference type="Pfam" id="PF04091"/>
    </source>
</evidence>
<feature type="region of interest" description="Disordered" evidence="6">
    <location>
        <begin position="1"/>
        <end position="22"/>
    </location>
</feature>
<dbReference type="GO" id="GO:0090522">
    <property type="term" value="P:vesicle tethering involved in exocytosis"/>
    <property type="evidence" value="ECO:0007669"/>
    <property type="project" value="UniProtKB-UniRule"/>
</dbReference>
<dbReference type="eggNOG" id="KOG2176">
    <property type="taxonomic scope" value="Eukaryota"/>
</dbReference>
<accession>A0A0L0T7T8</accession>
<reference evidence="10" key="2">
    <citation type="submission" date="2009-11" db="EMBL/GenBank/DDBJ databases">
        <title>The Genome Sequence of Allomyces macrogynus strain ATCC 38327.</title>
        <authorList>
            <consortium name="The Broad Institute Genome Sequencing Platform"/>
            <person name="Russ C."/>
            <person name="Cuomo C."/>
            <person name="Shea T."/>
            <person name="Young S.K."/>
            <person name="Zeng Q."/>
            <person name="Koehrsen M."/>
            <person name="Haas B."/>
            <person name="Borodovsky M."/>
            <person name="Guigo R."/>
            <person name="Alvarado L."/>
            <person name="Berlin A."/>
            <person name="Borenstein D."/>
            <person name="Chen Z."/>
            <person name="Engels R."/>
            <person name="Freedman E."/>
            <person name="Gellesch M."/>
            <person name="Goldberg J."/>
            <person name="Griggs A."/>
            <person name="Gujja S."/>
            <person name="Heiman D."/>
            <person name="Hepburn T."/>
            <person name="Howarth C."/>
            <person name="Jen D."/>
            <person name="Larson L."/>
            <person name="Lewis B."/>
            <person name="Mehta T."/>
            <person name="Park D."/>
            <person name="Pearson M."/>
            <person name="Roberts A."/>
            <person name="Saif S."/>
            <person name="Shenoy N."/>
            <person name="Sisk P."/>
            <person name="Stolte C."/>
            <person name="Sykes S."/>
            <person name="Walk T."/>
            <person name="White J."/>
            <person name="Yandava C."/>
            <person name="Burger G."/>
            <person name="Gray M.W."/>
            <person name="Holland P.W.H."/>
            <person name="King N."/>
            <person name="Lang F.B.F."/>
            <person name="Roger A.J."/>
            <person name="Ruiz-Trillo I."/>
            <person name="Lander E."/>
            <person name="Nusbaum C."/>
        </authorList>
    </citation>
    <scope>NUCLEOTIDE SEQUENCE [LARGE SCALE GENOMIC DNA]</scope>
    <source>
        <strain evidence="10">ATCC 38327</strain>
    </source>
</reference>
<dbReference type="Pfam" id="PF20651">
    <property type="entry name" value="EXOC6_Sec15_N"/>
    <property type="match status" value="1"/>
</dbReference>
<dbReference type="Gene3D" id="1.20.58.670">
    <property type="entry name" value="Dsl1p vesicle tethering complex, Tip20p subunit, domain D"/>
    <property type="match status" value="1"/>
</dbReference>
<dbReference type="Gene3D" id="1.10.357.30">
    <property type="entry name" value="Exocyst complex subunit Sec15 C-terminal domain, N-terminal subdomain"/>
    <property type="match status" value="1"/>
</dbReference>
<dbReference type="OMA" id="NAVMGIN"/>
<dbReference type="InterPro" id="IPR042044">
    <property type="entry name" value="EXOC6PINT-1/Sec15/Tip20_C_dom2"/>
</dbReference>
<organism evidence="9 10">
    <name type="scientific">Allomyces macrogynus (strain ATCC 38327)</name>
    <name type="common">Allomyces javanicus var. macrogynus</name>
    <dbReference type="NCBI Taxonomy" id="578462"/>
    <lineage>
        <taxon>Eukaryota</taxon>
        <taxon>Fungi</taxon>
        <taxon>Fungi incertae sedis</taxon>
        <taxon>Blastocladiomycota</taxon>
        <taxon>Blastocladiomycetes</taxon>
        <taxon>Blastocladiales</taxon>
        <taxon>Blastocladiaceae</taxon>
        <taxon>Allomyces</taxon>
    </lineage>
</organism>
<name>A0A0L0T7T8_ALLM3</name>
<dbReference type="Pfam" id="PF04091">
    <property type="entry name" value="Sec15_C"/>
    <property type="match status" value="1"/>
</dbReference>
<proteinExistence type="inferred from homology"/>
<evidence type="ECO:0000313" key="9">
    <source>
        <dbReference type="EMBL" id="KNE70812.1"/>
    </source>
</evidence>
<evidence type="ECO:0000256" key="3">
    <source>
        <dbReference type="ARBA" id="ARBA00022483"/>
    </source>
</evidence>
<keyword evidence="4" id="KW-0175">Coiled coil</keyword>
<dbReference type="OrthoDB" id="10267033at2759"/>
<dbReference type="GO" id="GO:0006893">
    <property type="term" value="P:Golgi to plasma membrane transport"/>
    <property type="evidence" value="ECO:0007669"/>
    <property type="project" value="TreeGrafter"/>
</dbReference>
<dbReference type="GO" id="GO:0016020">
    <property type="term" value="C:membrane"/>
    <property type="evidence" value="ECO:0007669"/>
    <property type="project" value="TreeGrafter"/>
</dbReference>
<dbReference type="STRING" id="578462.A0A0L0T7T8"/>
<dbReference type="VEuPathDB" id="FungiDB:AMAG_14928"/>
<dbReference type="AlphaFoldDB" id="A0A0L0T7T8"/>
<feature type="compositionally biased region" description="Pro residues" evidence="6">
    <location>
        <begin position="482"/>
        <end position="502"/>
    </location>
</feature>
<gene>
    <name evidence="9" type="ORF">AMAG_14928</name>
</gene>
<evidence type="ECO:0000256" key="1">
    <source>
        <dbReference type="ARBA" id="ARBA00007944"/>
    </source>
</evidence>
<feature type="domain" description="Exocyst complex subunit EXOC6/Sec15 C-terminal" evidence="7">
    <location>
        <begin position="424"/>
        <end position="793"/>
    </location>
</feature>
<comment type="similarity">
    <text evidence="1 5">Belongs to the SEC15 family.</text>
</comment>
<evidence type="ECO:0000313" key="10">
    <source>
        <dbReference type="Proteomes" id="UP000054350"/>
    </source>
</evidence>
<feature type="domain" description="Exocyst complex component EXOC6/Sec15 N-terminal" evidence="8">
    <location>
        <begin position="84"/>
        <end position="251"/>
    </location>
</feature>
<dbReference type="InterPro" id="IPR007225">
    <property type="entry name" value="EXOC6/Sec15"/>
</dbReference>
<keyword evidence="2 5" id="KW-0813">Transport</keyword>
<dbReference type="EMBL" id="GG745368">
    <property type="protein sequence ID" value="KNE70812.1"/>
    <property type="molecule type" value="Genomic_DNA"/>
</dbReference>
<dbReference type="GO" id="GO:0000145">
    <property type="term" value="C:exocyst"/>
    <property type="evidence" value="ECO:0007669"/>
    <property type="project" value="UniProtKB-UniRule"/>
</dbReference>
<reference evidence="9 10" key="1">
    <citation type="submission" date="2009-11" db="EMBL/GenBank/DDBJ databases">
        <title>Annotation of Allomyces macrogynus ATCC 38327.</title>
        <authorList>
            <consortium name="The Broad Institute Genome Sequencing Platform"/>
            <person name="Russ C."/>
            <person name="Cuomo C."/>
            <person name="Burger G."/>
            <person name="Gray M.W."/>
            <person name="Holland P.W.H."/>
            <person name="King N."/>
            <person name="Lang F.B.F."/>
            <person name="Roger A.J."/>
            <person name="Ruiz-Trillo I."/>
            <person name="Young S.K."/>
            <person name="Zeng Q."/>
            <person name="Gargeya S."/>
            <person name="Fitzgerald M."/>
            <person name="Haas B."/>
            <person name="Abouelleil A."/>
            <person name="Alvarado L."/>
            <person name="Arachchi H.M."/>
            <person name="Berlin A."/>
            <person name="Chapman S.B."/>
            <person name="Gearin G."/>
            <person name="Goldberg J."/>
            <person name="Griggs A."/>
            <person name="Gujja S."/>
            <person name="Hansen M."/>
            <person name="Heiman D."/>
            <person name="Howarth C."/>
            <person name="Larimer J."/>
            <person name="Lui A."/>
            <person name="MacDonald P.J.P."/>
            <person name="McCowen C."/>
            <person name="Montmayeur A."/>
            <person name="Murphy C."/>
            <person name="Neiman D."/>
            <person name="Pearson M."/>
            <person name="Priest M."/>
            <person name="Roberts A."/>
            <person name="Saif S."/>
            <person name="Shea T."/>
            <person name="Sisk P."/>
            <person name="Stolte C."/>
            <person name="Sykes S."/>
            <person name="Wortman J."/>
            <person name="Nusbaum C."/>
            <person name="Birren B."/>
        </authorList>
    </citation>
    <scope>NUCLEOTIDE SEQUENCE [LARGE SCALE GENOMIC DNA]</scope>
    <source>
        <strain evidence="9 10">ATCC 38327</strain>
    </source>
</reference>
<evidence type="ECO:0000256" key="5">
    <source>
        <dbReference type="PIRNR" id="PIRNR025007"/>
    </source>
</evidence>
<dbReference type="InterPro" id="IPR048359">
    <property type="entry name" value="EXOC6_Sec15_N"/>
</dbReference>
<dbReference type="GO" id="GO:0006886">
    <property type="term" value="P:intracellular protein transport"/>
    <property type="evidence" value="ECO:0007669"/>
    <property type="project" value="InterPro"/>
</dbReference>
<dbReference type="Proteomes" id="UP000054350">
    <property type="component" value="Unassembled WGS sequence"/>
</dbReference>
<dbReference type="InterPro" id="IPR042045">
    <property type="entry name" value="EXOC6/Sec15_C_dom1"/>
</dbReference>
<evidence type="ECO:0000256" key="2">
    <source>
        <dbReference type="ARBA" id="ARBA00022448"/>
    </source>
</evidence>
<evidence type="ECO:0000256" key="4">
    <source>
        <dbReference type="ARBA" id="ARBA00023054"/>
    </source>
</evidence>
<keyword evidence="10" id="KW-1185">Reference proteome</keyword>
<sequence>MQPTLPAPRVRAGGLPGSSPASIPLGGRYSQSQVAASAGGLAAAAPAGSAAPPVDLINVDDLDQLGPLIKSLLKSGKEDRYMDQLKAYIAVQDAEIERLCNSNYQEFLQSVDQLLKVRVETVELKAQLTQLTEEFNTAVKSSVDKPVMRAATPQIYANLENALEAVSQCLTVLDLALRANSLFAARKYYSSLRCLDDIRSKLGPIQQFEVTKYLGECLPKMQENVRMAVNADLRDWFVTVRENSRAVGQVATDMMVTATRRAAMSSNGYKGSRMSVAISAFGLEDDGLQNVMDNDQVHVDFKPLYQSIHIHGVMGRLPDLMAEFEEQREYFTLAQPAGWSALEPYLHDVTGFFLLERTILNTTNQFRSRAAVDLLWDQTVANITNLVNEFLATGDDPTQYLRLQAVMMPFIQTLQMYSYLVNRLVETMATIFERYTDLMKQSCSEKLHQAVEEDDCVPVTVHSPIEHDSYKSRLHVSDPSDTVPPPAPTPAGTKPPPPPYPRNLPYSKVVPTAADLLYAFVDGYYKFATNLASADTGNGDVPTVVAAADADDLVRRSVDALMMRYLRDPLGAIIDASTNLAQILQILVNVAWLARLAGALERALMEKRLMPSSSRVVLQAGESFKQCRKTAEKRIFELLNHKISDFLGLAEYDFMPPADVARSKMPSPYLRDLVNFLTTVMYSTLENLPSEIKTFIYFEAFDHLANGMLDLILAPTVRRINLAFVDQFATDVTFLERFVNGLGDKNVQDTFLVLRQAVTLMVAEHPTEVLDPAVAHKRYSRLKRSVMVQLLEKLNNAAGMFAHRADKAKRKEYETVIATLKKEIARSPSPTKTARAVGGSA</sequence>
<keyword evidence="3 5" id="KW-0268">Exocytosis</keyword>
<dbReference type="InterPro" id="IPR046361">
    <property type="entry name" value="EXOC6/Sec15_C"/>
</dbReference>